<gene>
    <name evidence="2" type="ORF">RUM43_004237</name>
    <name evidence="1" type="ORF">RUM44_011279</name>
</gene>
<proteinExistence type="predicted"/>
<dbReference type="EMBL" id="JAWJWF010000046">
    <property type="protein sequence ID" value="KAK6624420.1"/>
    <property type="molecule type" value="Genomic_DNA"/>
</dbReference>
<organism evidence="2 4">
    <name type="scientific">Polyplax serrata</name>
    <name type="common">Common mouse louse</name>
    <dbReference type="NCBI Taxonomy" id="468196"/>
    <lineage>
        <taxon>Eukaryota</taxon>
        <taxon>Metazoa</taxon>
        <taxon>Ecdysozoa</taxon>
        <taxon>Arthropoda</taxon>
        <taxon>Hexapoda</taxon>
        <taxon>Insecta</taxon>
        <taxon>Pterygota</taxon>
        <taxon>Neoptera</taxon>
        <taxon>Paraneoptera</taxon>
        <taxon>Psocodea</taxon>
        <taxon>Troctomorpha</taxon>
        <taxon>Phthiraptera</taxon>
        <taxon>Anoplura</taxon>
        <taxon>Polyplacidae</taxon>
        <taxon>Polyplax</taxon>
    </lineage>
</organism>
<name>A0AAN8SAN7_POLSC</name>
<dbReference type="AlphaFoldDB" id="A0AAN8SAN7"/>
<accession>A0AAN8SAN7</accession>
<sequence>MACNMCAMCGGSSITPNYQKQVDPHVKQYGTILGDAPQRENRRNMGGNMAALQVCLPTFACPPPQPPCPGRHNPGQQPAIVNMPRDSGRVCSPYNAAPPPSPARHNPGQQPCIVNVPRDCAKECPKIVCEPCPPMPPTKVWLIKSSPMPQKSSCLPVGSGPCGGQEGCGGPQTAKLMICLPCAPQMKEPGKKNVPLPPVGLISRCKDLDLIGGKLITKCNCGMRNGLGGMDCPRISCQQNPGCTMIPPRCWPQYKEEEKPPHPPPDQEMICLPIDLVYYQPSLSS</sequence>
<dbReference type="Proteomes" id="UP001359485">
    <property type="component" value="Unassembled WGS sequence"/>
</dbReference>
<protein>
    <submittedName>
        <fullName evidence="2">Uncharacterized protein</fullName>
    </submittedName>
</protein>
<evidence type="ECO:0000313" key="2">
    <source>
        <dbReference type="EMBL" id="KAK6642735.1"/>
    </source>
</evidence>
<reference evidence="2 4" key="1">
    <citation type="submission" date="2023-10" db="EMBL/GenBank/DDBJ databases">
        <title>Genomes of two closely related lineages of the louse Polyplax serrata with different host specificities.</title>
        <authorList>
            <person name="Martinu J."/>
            <person name="Tarabai H."/>
            <person name="Stefka J."/>
            <person name="Hypsa V."/>
        </authorList>
    </citation>
    <scope>NUCLEOTIDE SEQUENCE [LARGE SCALE GENOMIC DNA]</scope>
    <source>
        <strain evidence="1">98ZLc_SE</strain>
        <strain evidence="2">HR10_N</strain>
    </source>
</reference>
<comment type="caution">
    <text evidence="2">The sequence shown here is derived from an EMBL/GenBank/DDBJ whole genome shotgun (WGS) entry which is preliminary data.</text>
</comment>
<keyword evidence="3" id="KW-1185">Reference proteome</keyword>
<evidence type="ECO:0000313" key="1">
    <source>
        <dbReference type="EMBL" id="KAK6624420.1"/>
    </source>
</evidence>
<evidence type="ECO:0000313" key="3">
    <source>
        <dbReference type="Proteomes" id="UP001359485"/>
    </source>
</evidence>
<dbReference type="EMBL" id="JAWJWE010000002">
    <property type="protein sequence ID" value="KAK6642735.1"/>
    <property type="molecule type" value="Genomic_DNA"/>
</dbReference>
<evidence type="ECO:0000313" key="4">
    <source>
        <dbReference type="Proteomes" id="UP001372834"/>
    </source>
</evidence>
<dbReference type="Proteomes" id="UP001372834">
    <property type="component" value="Unassembled WGS sequence"/>
</dbReference>